<dbReference type="KEGG" id="sclo:SCLO_1023130"/>
<name>A0A1E1F4A2_9SPHN</name>
<evidence type="ECO:0000313" key="1">
    <source>
        <dbReference type="EMBL" id="BAV65353.1"/>
    </source>
</evidence>
<sequence length="284" mass="30599">MFEPAPIVLRRDPNGLLRPDLREMLHALLDAAGSNVIEPVAEMPDPSPADAFGDLMAGARSFELAPGVLLADHLWDHAGDYRRGALAERLRATAEQRGKHLPGFLAVYATSIRTPLAYGPHRMPLRVAEDIAVPAGIGGPYLVLVSCRLLPNHRAEAVCGFAQPILSGRGFVPVFSDLERDIFEGLIGLQVALDAHGLDCTITRVLPPASSMAEHDIHVAIGRGDVVVRELRLAVRADCAASDDAADSHGSVYVIKSDNWVSGDFLRWLEQAILGKKMADFPLG</sequence>
<dbReference type="EMBL" id="AP017655">
    <property type="protein sequence ID" value="BAV65353.1"/>
    <property type="molecule type" value="Genomic_DNA"/>
</dbReference>
<proteinExistence type="predicted"/>
<organism evidence="1 2">
    <name type="scientific">Sphingobium cloacae</name>
    <dbReference type="NCBI Taxonomy" id="120107"/>
    <lineage>
        <taxon>Bacteria</taxon>
        <taxon>Pseudomonadati</taxon>
        <taxon>Pseudomonadota</taxon>
        <taxon>Alphaproteobacteria</taxon>
        <taxon>Sphingomonadales</taxon>
        <taxon>Sphingomonadaceae</taxon>
        <taxon>Sphingobium</taxon>
    </lineage>
</organism>
<protein>
    <submittedName>
        <fullName evidence="1">Uncharacterized protein</fullName>
    </submittedName>
</protein>
<dbReference type="OrthoDB" id="7463005at2"/>
<keyword evidence="2" id="KW-1185">Reference proteome</keyword>
<accession>A0A1E1F4A2</accession>
<evidence type="ECO:0000313" key="2">
    <source>
        <dbReference type="Proteomes" id="UP000218272"/>
    </source>
</evidence>
<dbReference type="AlphaFoldDB" id="A0A1E1F4A2"/>
<dbReference type="Proteomes" id="UP000218272">
    <property type="component" value="Chromosome SCLO_1"/>
</dbReference>
<reference evidence="1 2" key="1">
    <citation type="submission" date="2016-10" db="EMBL/GenBank/DDBJ databases">
        <title>Complete Genome Sequence of the Nonylphenol-Degrading Bacterium Sphingobium cloacae JCM 10874T.</title>
        <authorList>
            <person name="Ootsuka M."/>
            <person name="Nishizawa T."/>
            <person name="Ohta H."/>
        </authorList>
    </citation>
    <scope>NUCLEOTIDE SEQUENCE [LARGE SCALE GENOMIC DNA]</scope>
    <source>
        <strain evidence="1 2">JCM 10874</strain>
    </source>
</reference>
<gene>
    <name evidence="1" type="ORF">SCLO_1023130</name>
</gene>